<name>A0AC59YMY8_RANTA</name>
<reference evidence="1" key="2">
    <citation type="submission" date="2025-03" db="EMBL/GenBank/DDBJ databases">
        <authorList>
            <consortium name="ELIXIR-Norway"/>
            <consortium name="Elixir Norway"/>
        </authorList>
    </citation>
    <scope>NUCLEOTIDE SEQUENCE</scope>
</reference>
<dbReference type="Proteomes" id="UP001162501">
    <property type="component" value="Chromosome 19"/>
</dbReference>
<accession>A0AC59YMY8</accession>
<evidence type="ECO:0000313" key="1">
    <source>
        <dbReference type="EMBL" id="CAM9845098.1"/>
    </source>
</evidence>
<gene>
    <name evidence="1" type="ORF">MRATA1EN22A_LOCUS8263</name>
</gene>
<sequence length="113" mass="11979">MRRGSSRDAGSEEGNSLAVCDVSGLEVCISLSEMRGTERESAMSQFPDRAGCPALESGCDTDDLALGQLPRVTCPDLHARPASHVSRTSQVSPVRWPTSCKSGFLQPVGLVIC</sequence>
<organism evidence="1 2">
    <name type="scientific">Rangifer tarandus platyrhynchus</name>
    <name type="common">Svalbard reindeer</name>
    <dbReference type="NCBI Taxonomy" id="3082113"/>
    <lineage>
        <taxon>Eukaryota</taxon>
        <taxon>Metazoa</taxon>
        <taxon>Chordata</taxon>
        <taxon>Craniata</taxon>
        <taxon>Vertebrata</taxon>
        <taxon>Euteleostomi</taxon>
        <taxon>Mammalia</taxon>
        <taxon>Eutheria</taxon>
        <taxon>Laurasiatheria</taxon>
        <taxon>Artiodactyla</taxon>
        <taxon>Ruminantia</taxon>
        <taxon>Pecora</taxon>
        <taxon>Cervidae</taxon>
        <taxon>Odocoileinae</taxon>
        <taxon>Rangifer</taxon>
    </lineage>
</organism>
<protein>
    <submittedName>
        <fullName evidence="1">Uncharacterized protein</fullName>
    </submittedName>
</protein>
<evidence type="ECO:0000313" key="2">
    <source>
        <dbReference type="Proteomes" id="UP001162501"/>
    </source>
</evidence>
<reference evidence="1" key="1">
    <citation type="submission" date="2023-05" db="EMBL/GenBank/DDBJ databases">
        <authorList>
            <consortium name="ELIXIR-Norway"/>
        </authorList>
    </citation>
    <scope>NUCLEOTIDE SEQUENCE</scope>
</reference>
<dbReference type="EMBL" id="OX596103">
    <property type="protein sequence ID" value="CAM9845098.1"/>
    <property type="molecule type" value="Genomic_DNA"/>
</dbReference>
<proteinExistence type="predicted"/>